<dbReference type="EMBL" id="CAJVAS010000018">
    <property type="protein sequence ID" value="CAG7637676.1"/>
    <property type="molecule type" value="Genomic_DNA"/>
</dbReference>
<dbReference type="PANTHER" id="PTHR43280:SF2">
    <property type="entry name" value="HTH-TYPE TRANSCRIPTIONAL REGULATOR EXSA"/>
    <property type="match status" value="1"/>
</dbReference>
<proteinExistence type="predicted"/>
<dbReference type="InterPro" id="IPR018062">
    <property type="entry name" value="HTH_AraC-typ_CS"/>
</dbReference>
<dbReference type="Proteomes" id="UP000693672">
    <property type="component" value="Unassembled WGS sequence"/>
</dbReference>
<dbReference type="InterPro" id="IPR013096">
    <property type="entry name" value="Cupin_2"/>
</dbReference>
<dbReference type="PANTHER" id="PTHR43280">
    <property type="entry name" value="ARAC-FAMILY TRANSCRIPTIONAL REGULATOR"/>
    <property type="match status" value="1"/>
</dbReference>
<dbReference type="InterPro" id="IPR018060">
    <property type="entry name" value="HTH_AraC"/>
</dbReference>
<accession>A0A916K4I0</accession>
<name>A0A916K4I0_9BACL</name>
<dbReference type="AlphaFoldDB" id="A0A916K4I0"/>
<protein>
    <submittedName>
        <fullName evidence="5">HTH-type transcriptional activator RhaR</fullName>
    </submittedName>
</protein>
<dbReference type="GO" id="GO:0003700">
    <property type="term" value="F:DNA-binding transcription factor activity"/>
    <property type="evidence" value="ECO:0007669"/>
    <property type="project" value="InterPro"/>
</dbReference>
<evidence type="ECO:0000256" key="2">
    <source>
        <dbReference type="ARBA" id="ARBA00023125"/>
    </source>
</evidence>
<evidence type="ECO:0000256" key="1">
    <source>
        <dbReference type="ARBA" id="ARBA00023015"/>
    </source>
</evidence>
<comment type="caution">
    <text evidence="5">The sequence shown here is derived from an EMBL/GenBank/DDBJ whole genome shotgun (WGS) entry which is preliminary data.</text>
</comment>
<dbReference type="PROSITE" id="PS01124">
    <property type="entry name" value="HTH_ARAC_FAMILY_2"/>
    <property type="match status" value="1"/>
</dbReference>
<dbReference type="PROSITE" id="PS00041">
    <property type="entry name" value="HTH_ARAC_FAMILY_1"/>
    <property type="match status" value="1"/>
</dbReference>
<keyword evidence="3" id="KW-0804">Transcription</keyword>
<dbReference type="SMART" id="SM00342">
    <property type="entry name" value="HTH_ARAC"/>
    <property type="match status" value="1"/>
</dbReference>
<reference evidence="5" key="1">
    <citation type="submission" date="2021-06" db="EMBL/GenBank/DDBJ databases">
        <authorList>
            <person name="Criscuolo A."/>
        </authorList>
    </citation>
    <scope>NUCLEOTIDE SEQUENCE</scope>
    <source>
        <strain evidence="5">CIP111600</strain>
    </source>
</reference>
<gene>
    <name evidence="5" type="primary">rhaR_58</name>
    <name evidence="5" type="ORF">PAESOLCIP111_03867</name>
</gene>
<dbReference type="Pfam" id="PF07883">
    <property type="entry name" value="Cupin_2"/>
    <property type="match status" value="1"/>
</dbReference>
<organism evidence="5 6">
    <name type="scientific">Paenibacillus solanacearum</name>
    <dbReference type="NCBI Taxonomy" id="2048548"/>
    <lineage>
        <taxon>Bacteria</taxon>
        <taxon>Bacillati</taxon>
        <taxon>Bacillota</taxon>
        <taxon>Bacilli</taxon>
        <taxon>Bacillales</taxon>
        <taxon>Paenibacillaceae</taxon>
        <taxon>Paenibacillus</taxon>
    </lineage>
</organism>
<keyword evidence="2" id="KW-0238">DNA-binding</keyword>
<evidence type="ECO:0000256" key="3">
    <source>
        <dbReference type="ARBA" id="ARBA00023163"/>
    </source>
</evidence>
<evidence type="ECO:0000259" key="4">
    <source>
        <dbReference type="PROSITE" id="PS01124"/>
    </source>
</evidence>
<keyword evidence="6" id="KW-1185">Reference proteome</keyword>
<sequence>MNVLHESLRYENPLVPMRIFTLVKPDNFCNKWHYHKQIEVLYILEGQLDVYVEQDMFPLGKGDVVLIGPNQLHRDRAHSVKYIVFQFDLQQYTDPTMLPYLKIFMSMSSPLSKLNYMFSENGEVKQTVATTIQSIYQEARGKKNGYEIAISMHIRQLLLTFMRNDTLRLLPARERKEMSLLKPVFDYVEKNIAGKPDLEKASKMANLSYYHFTKCFKQAIGMSFVNYVNHCKIKMAERLLLTEDLSIEQVGERIGMLNMGHFYKTFKKYNGCSPKEFRKKMNTWSR</sequence>
<dbReference type="Pfam" id="PF12833">
    <property type="entry name" value="HTH_18"/>
    <property type="match status" value="1"/>
</dbReference>
<keyword evidence="1" id="KW-0805">Transcription regulation</keyword>
<evidence type="ECO:0000313" key="6">
    <source>
        <dbReference type="Proteomes" id="UP000693672"/>
    </source>
</evidence>
<dbReference type="GO" id="GO:0043565">
    <property type="term" value="F:sequence-specific DNA binding"/>
    <property type="evidence" value="ECO:0007669"/>
    <property type="project" value="InterPro"/>
</dbReference>
<feature type="domain" description="HTH araC/xylS-type" evidence="4">
    <location>
        <begin position="182"/>
        <end position="280"/>
    </location>
</feature>
<evidence type="ECO:0000313" key="5">
    <source>
        <dbReference type="EMBL" id="CAG7637676.1"/>
    </source>
</evidence>
<dbReference type="RefSeq" id="WP_218093607.1">
    <property type="nucleotide sequence ID" value="NZ_CAJVAS010000018.1"/>
</dbReference>